<gene>
    <name evidence="2" type="ORF">OKIOD_LOCUS8780</name>
</gene>
<feature type="region of interest" description="Disordered" evidence="1">
    <location>
        <begin position="1"/>
        <end position="20"/>
    </location>
</feature>
<sequence length="159" mass="18391">MDSDSDLEVEQPGNDQPDLDFRMETARTHPIPQLRFFLELIYTAAETHPWLTSYKGFYCVKNDDGVLQLVRFRLGALHPYTMDVVIGSDEFNDLDGRLCTRIAEQENFHLTVVDSAVLLVDRTPRRRSRLRRQGFELAVSIQTGYPVFMLVSFYSVEIQ</sequence>
<evidence type="ECO:0000313" key="2">
    <source>
        <dbReference type="EMBL" id="CAG5101821.1"/>
    </source>
</evidence>
<name>A0ABN7SK97_OIKDI</name>
<reference evidence="2 3" key="1">
    <citation type="submission" date="2021-04" db="EMBL/GenBank/DDBJ databases">
        <authorList>
            <person name="Bliznina A."/>
        </authorList>
    </citation>
    <scope>NUCLEOTIDE SEQUENCE [LARGE SCALE GENOMIC DNA]</scope>
</reference>
<keyword evidence="3" id="KW-1185">Reference proteome</keyword>
<accession>A0ABN7SK97</accession>
<dbReference type="EMBL" id="OU015566">
    <property type="protein sequence ID" value="CAG5101821.1"/>
    <property type="molecule type" value="Genomic_DNA"/>
</dbReference>
<evidence type="ECO:0000313" key="3">
    <source>
        <dbReference type="Proteomes" id="UP001158576"/>
    </source>
</evidence>
<evidence type="ECO:0000256" key="1">
    <source>
        <dbReference type="SAM" id="MobiDB-lite"/>
    </source>
</evidence>
<organism evidence="2 3">
    <name type="scientific">Oikopleura dioica</name>
    <name type="common">Tunicate</name>
    <dbReference type="NCBI Taxonomy" id="34765"/>
    <lineage>
        <taxon>Eukaryota</taxon>
        <taxon>Metazoa</taxon>
        <taxon>Chordata</taxon>
        <taxon>Tunicata</taxon>
        <taxon>Appendicularia</taxon>
        <taxon>Copelata</taxon>
        <taxon>Oikopleuridae</taxon>
        <taxon>Oikopleura</taxon>
    </lineage>
</organism>
<protein>
    <submittedName>
        <fullName evidence="2">Oidioi.mRNA.OKI2018_I69.chr1.g15.t1.cds</fullName>
    </submittedName>
</protein>
<proteinExistence type="predicted"/>
<dbReference type="Proteomes" id="UP001158576">
    <property type="component" value="Chromosome 1"/>
</dbReference>